<gene>
    <name evidence="3" type="ORF">PQG83_20575</name>
</gene>
<evidence type="ECO:0000313" key="4">
    <source>
        <dbReference type="Proteomes" id="UP001302494"/>
    </source>
</evidence>
<sequence>MTSLRGRRIRLSMVLLSTLLIGMGVSSSLQAGESNAMKNLSPEKVADFIHAIVEADRHVYTTHIVKRMQEQNVVMAREDWENKNAIPLPAQFLHISSKLVAESGHGIRFRLISLWPIYRRNGPATDFERKALEQLSLNSDTPQRGIVSTGKKRLFQAIYADTAINDTCTTCHNAHPLSPKRDFKKGDLMGAIVITIPLED</sequence>
<proteinExistence type="predicted"/>
<keyword evidence="4" id="KW-1185">Reference proteome</keyword>
<protein>
    <submittedName>
        <fullName evidence="3">DUF3365 domain-containing protein</fullName>
    </submittedName>
</protein>
<evidence type="ECO:0000256" key="1">
    <source>
        <dbReference type="SAM" id="SignalP"/>
    </source>
</evidence>
<organism evidence="3 4">
    <name type="scientific">Candidatus Nitrospira neomarina</name>
    <dbReference type="NCBI Taxonomy" id="3020899"/>
    <lineage>
        <taxon>Bacteria</taxon>
        <taxon>Pseudomonadati</taxon>
        <taxon>Nitrospirota</taxon>
        <taxon>Nitrospiria</taxon>
        <taxon>Nitrospirales</taxon>
        <taxon>Nitrospiraceae</taxon>
        <taxon>Nitrospira</taxon>
    </lineage>
</organism>
<accession>A0AA96GGR7</accession>
<dbReference type="AlphaFoldDB" id="A0AA96GGR7"/>
<dbReference type="InterPro" id="IPR021796">
    <property type="entry name" value="Tll0287-like_dom"/>
</dbReference>
<feature type="domain" description="Tll0287-like" evidence="2">
    <location>
        <begin position="45"/>
        <end position="197"/>
    </location>
</feature>
<dbReference type="Pfam" id="PF11845">
    <property type="entry name" value="Tll0287-like"/>
    <property type="match status" value="1"/>
</dbReference>
<dbReference type="EMBL" id="CP116968">
    <property type="protein sequence ID" value="WNM62109.1"/>
    <property type="molecule type" value="Genomic_DNA"/>
</dbReference>
<dbReference type="RefSeq" id="WP_312745126.1">
    <property type="nucleotide sequence ID" value="NZ_CP116968.1"/>
</dbReference>
<name>A0AA96GGR7_9BACT</name>
<keyword evidence="1" id="KW-0732">Signal</keyword>
<feature type="chain" id="PRO_5041641628" evidence="1">
    <location>
        <begin position="32"/>
        <end position="200"/>
    </location>
</feature>
<dbReference type="Proteomes" id="UP001302494">
    <property type="component" value="Chromosome"/>
</dbReference>
<evidence type="ECO:0000259" key="2">
    <source>
        <dbReference type="Pfam" id="PF11845"/>
    </source>
</evidence>
<dbReference type="KEGG" id="nneo:PQG83_20575"/>
<feature type="signal peptide" evidence="1">
    <location>
        <begin position="1"/>
        <end position="31"/>
    </location>
</feature>
<reference evidence="3 4" key="1">
    <citation type="submission" date="2023-01" db="EMBL/GenBank/DDBJ databases">
        <title>Cultivation and genomic characterization of new, ubiquitous marine nitrite-oxidizing bacteria from the Nitrospirales.</title>
        <authorList>
            <person name="Mueller A.J."/>
            <person name="Daebeler A."/>
            <person name="Herbold C.W."/>
            <person name="Kirkegaard R.H."/>
            <person name="Daims H."/>
        </authorList>
    </citation>
    <scope>NUCLEOTIDE SEQUENCE [LARGE SCALE GENOMIC DNA]</scope>
    <source>
        <strain evidence="3 4">DK</strain>
    </source>
</reference>
<evidence type="ECO:0000313" key="3">
    <source>
        <dbReference type="EMBL" id="WNM62109.1"/>
    </source>
</evidence>